<dbReference type="PANTHER" id="PTHR14520:SF4">
    <property type="entry name" value="LARGE RIBOSOMAL SUBUNIT PROTEIN ML63"/>
    <property type="match status" value="1"/>
</dbReference>
<accession>A0A1W2WK37</accession>
<dbReference type="AlphaFoldDB" id="F6SH63"/>
<protein>
    <submittedName>
        <fullName evidence="1">Uncharacterized LOC100176523</fullName>
    </submittedName>
</protein>
<dbReference type="HOGENOM" id="CLU_1377669_0_0_1"/>
<reference evidence="1" key="3">
    <citation type="submission" date="2025-08" db="UniProtKB">
        <authorList>
            <consortium name="Ensembl"/>
        </authorList>
    </citation>
    <scope>IDENTIFICATION</scope>
</reference>
<dbReference type="PANTHER" id="PTHR14520">
    <property type="entry name" value="MITOCHONDRIAL RIBOSOMAL PROTEIN 63"/>
    <property type="match status" value="1"/>
</dbReference>
<dbReference type="InParanoid" id="F6SH63"/>
<dbReference type="GeneID" id="100176523"/>
<reference evidence="1" key="2">
    <citation type="journal article" date="2008" name="Genome Biol.">
        <title>Improved genome assembly and evidence-based global gene model set for the chordate Ciona intestinalis: new insight into intron and operon populations.</title>
        <authorList>
            <person name="Satou Y."/>
            <person name="Mineta K."/>
            <person name="Ogasawara M."/>
            <person name="Sasakura Y."/>
            <person name="Shoguchi E."/>
            <person name="Ueno K."/>
            <person name="Yamada L."/>
            <person name="Matsumoto J."/>
            <person name="Wasserscheid J."/>
            <person name="Dewar K."/>
            <person name="Wiley G.B."/>
            <person name="Macmil S.L."/>
            <person name="Roe B.A."/>
            <person name="Zeller R.W."/>
            <person name="Hastings K.E."/>
            <person name="Lemaire P."/>
            <person name="Lindquist E."/>
            <person name="Endo T."/>
            <person name="Hotta K."/>
            <person name="Inaba K."/>
        </authorList>
    </citation>
    <scope>NUCLEOTIDE SEQUENCE [LARGE SCALE GENOMIC DNA]</scope>
    <source>
        <strain evidence="1">wild type</strain>
    </source>
</reference>
<sequence length="198" mass="23585">MRLTPALKQRFYGKARGHLTKGKHQIPHLISSSEREKFVKALRQECENEMWLTRPYLSKHHEGSLKTKFRQSSKGAPLVFVNKKADWELENKKYRINMLPHVHMKDRWDNLKVTERWTKYKHPTDRVYSSLVEAAIPKRYPDFWPRPEEKWAEWNKVEGFGLNKSLPKEEKQKLLAIKPFKKPQKLVNEHTPHIQIAG</sequence>
<dbReference type="GO" id="GO:0005761">
    <property type="term" value="C:mitochondrial ribosome"/>
    <property type="evidence" value="ECO:0000318"/>
    <property type="project" value="GO_Central"/>
</dbReference>
<dbReference type="KEGG" id="cin:100176523"/>
<name>F6SH63_CIOIN</name>
<dbReference type="GO" id="GO:0003735">
    <property type="term" value="F:structural constituent of ribosome"/>
    <property type="evidence" value="ECO:0000318"/>
    <property type="project" value="GO_Central"/>
</dbReference>
<dbReference type="Pfam" id="PF14978">
    <property type="entry name" value="MRP-63"/>
    <property type="match status" value="1"/>
</dbReference>
<organism evidence="1 2">
    <name type="scientific">Ciona intestinalis</name>
    <name type="common">Transparent sea squirt</name>
    <name type="synonym">Ascidia intestinalis</name>
    <dbReference type="NCBI Taxonomy" id="7719"/>
    <lineage>
        <taxon>Eukaryota</taxon>
        <taxon>Metazoa</taxon>
        <taxon>Chordata</taxon>
        <taxon>Tunicata</taxon>
        <taxon>Ascidiacea</taxon>
        <taxon>Phlebobranchia</taxon>
        <taxon>Cionidae</taxon>
        <taxon>Ciona</taxon>
    </lineage>
</organism>
<dbReference type="RefSeq" id="XP_002129015.1">
    <property type="nucleotide sequence ID" value="XM_002128979.5"/>
</dbReference>
<dbReference type="GeneTree" id="ENSGT00390000008171"/>
<reference evidence="2" key="1">
    <citation type="journal article" date="2002" name="Science">
        <title>The draft genome of Ciona intestinalis: insights into chordate and vertebrate origins.</title>
        <authorList>
            <person name="Dehal P."/>
            <person name="Satou Y."/>
            <person name="Campbell R.K."/>
            <person name="Chapman J."/>
            <person name="Degnan B."/>
            <person name="De Tomaso A."/>
            <person name="Davidson B."/>
            <person name="Di Gregorio A."/>
            <person name="Gelpke M."/>
            <person name="Goodstein D.M."/>
            <person name="Harafuji N."/>
            <person name="Hastings K.E."/>
            <person name="Ho I."/>
            <person name="Hotta K."/>
            <person name="Huang W."/>
            <person name="Kawashima T."/>
            <person name="Lemaire P."/>
            <person name="Martinez D."/>
            <person name="Meinertzhagen I.A."/>
            <person name="Necula S."/>
            <person name="Nonaka M."/>
            <person name="Putnam N."/>
            <person name="Rash S."/>
            <person name="Saiga H."/>
            <person name="Satake M."/>
            <person name="Terry A."/>
            <person name="Yamada L."/>
            <person name="Wang H.G."/>
            <person name="Awazu S."/>
            <person name="Azumi K."/>
            <person name="Boore J."/>
            <person name="Branno M."/>
            <person name="Chin-Bow S."/>
            <person name="DeSantis R."/>
            <person name="Doyle S."/>
            <person name="Francino P."/>
            <person name="Keys D.N."/>
            <person name="Haga S."/>
            <person name="Hayashi H."/>
            <person name="Hino K."/>
            <person name="Imai K.S."/>
            <person name="Inaba K."/>
            <person name="Kano S."/>
            <person name="Kobayashi K."/>
            <person name="Kobayashi M."/>
            <person name="Lee B.I."/>
            <person name="Makabe K.W."/>
            <person name="Manohar C."/>
            <person name="Matassi G."/>
            <person name="Medina M."/>
            <person name="Mochizuki Y."/>
            <person name="Mount S."/>
            <person name="Morishita T."/>
            <person name="Miura S."/>
            <person name="Nakayama A."/>
            <person name="Nishizaka S."/>
            <person name="Nomoto H."/>
            <person name="Ohta F."/>
            <person name="Oishi K."/>
            <person name="Rigoutsos I."/>
            <person name="Sano M."/>
            <person name="Sasaki A."/>
            <person name="Sasakura Y."/>
            <person name="Shoguchi E."/>
            <person name="Shin-i T."/>
            <person name="Spagnuolo A."/>
            <person name="Stainier D."/>
            <person name="Suzuki M.M."/>
            <person name="Tassy O."/>
            <person name="Takatori N."/>
            <person name="Tokuoka M."/>
            <person name="Yagi K."/>
            <person name="Yoshizaki F."/>
            <person name="Wada S."/>
            <person name="Zhang C."/>
            <person name="Hyatt P.D."/>
            <person name="Larimer F."/>
            <person name="Detter C."/>
            <person name="Doggett N."/>
            <person name="Glavina T."/>
            <person name="Hawkins T."/>
            <person name="Richardson P."/>
            <person name="Lucas S."/>
            <person name="Kohara Y."/>
            <person name="Levine M."/>
            <person name="Satoh N."/>
            <person name="Rokhsar D.S."/>
        </authorList>
    </citation>
    <scope>NUCLEOTIDE SEQUENCE [LARGE SCALE GENOMIC DNA]</scope>
</reference>
<reference evidence="1" key="4">
    <citation type="submission" date="2025-09" db="UniProtKB">
        <authorList>
            <consortium name="Ensembl"/>
        </authorList>
    </citation>
    <scope>IDENTIFICATION</scope>
</reference>
<evidence type="ECO:0000313" key="2">
    <source>
        <dbReference type="Proteomes" id="UP000008144"/>
    </source>
</evidence>
<proteinExistence type="predicted"/>
<dbReference type="Proteomes" id="UP000008144">
    <property type="component" value="Chromosome 1"/>
</dbReference>
<accession>F6SH63</accession>
<evidence type="ECO:0000313" key="1">
    <source>
        <dbReference type="Ensembl" id="ENSCINP00000008926.3"/>
    </source>
</evidence>
<dbReference type="EMBL" id="EAAA01000081">
    <property type="status" value="NOT_ANNOTATED_CDS"/>
    <property type="molecule type" value="Genomic_DNA"/>
</dbReference>
<dbReference type="InterPro" id="IPR016576">
    <property type="entry name" value="Ribosomal_mL63"/>
</dbReference>
<gene>
    <name evidence="1" type="primary">LOC100176523</name>
</gene>
<dbReference type="Ensembl" id="ENSCINT00000008926.3">
    <property type="protein sequence ID" value="ENSCINP00000008926.3"/>
    <property type="gene ID" value="ENSCING00000013777.2"/>
</dbReference>
<dbReference type="OrthoDB" id="6019958at2759"/>
<keyword evidence="2" id="KW-1185">Reference proteome</keyword>